<name>A0A1T4ZWQ8_9SPHI</name>
<protein>
    <submittedName>
        <fullName evidence="1">Uncharacterized protein</fullName>
    </submittedName>
</protein>
<reference evidence="2" key="1">
    <citation type="submission" date="2017-02" db="EMBL/GenBank/DDBJ databases">
        <authorList>
            <person name="Varghese N."/>
            <person name="Submissions S."/>
        </authorList>
    </citation>
    <scope>NUCLEOTIDE SEQUENCE [LARGE SCALE GENOMIC DNA]</scope>
    <source>
        <strain evidence="2">DSM 22385</strain>
    </source>
</reference>
<evidence type="ECO:0000313" key="2">
    <source>
        <dbReference type="Proteomes" id="UP000189981"/>
    </source>
</evidence>
<proteinExistence type="predicted"/>
<dbReference type="AlphaFoldDB" id="A0A1T4ZWQ8"/>
<dbReference type="Proteomes" id="UP000189981">
    <property type="component" value="Unassembled WGS sequence"/>
</dbReference>
<keyword evidence="2" id="KW-1185">Reference proteome</keyword>
<sequence>MTRGFIKYFLILFVFFFSATGLGSAFVQKPGSNNPSAESIKVSVHSGLRSFEQVRTVFTRLPLAGSERRSDRFVADENEVEEDHLSKKGVTKYTSLASAFAFVFLPSATIHSGVFAPFKDYPGSLSNKVYLLLRVFRI</sequence>
<dbReference type="EMBL" id="FUYR01000001">
    <property type="protein sequence ID" value="SKB27204.1"/>
    <property type="molecule type" value="Genomic_DNA"/>
</dbReference>
<organism evidence="1 2">
    <name type="scientific">Daejeonella lutea</name>
    <dbReference type="NCBI Taxonomy" id="572036"/>
    <lineage>
        <taxon>Bacteria</taxon>
        <taxon>Pseudomonadati</taxon>
        <taxon>Bacteroidota</taxon>
        <taxon>Sphingobacteriia</taxon>
        <taxon>Sphingobacteriales</taxon>
        <taxon>Sphingobacteriaceae</taxon>
        <taxon>Daejeonella</taxon>
    </lineage>
</organism>
<dbReference type="STRING" id="572036.SAMN05661099_0032"/>
<evidence type="ECO:0000313" key="1">
    <source>
        <dbReference type="EMBL" id="SKB27204.1"/>
    </source>
</evidence>
<accession>A0A1T4ZWQ8</accession>
<gene>
    <name evidence="1" type="ORF">SAMN05661099_0032</name>
</gene>
<dbReference type="RefSeq" id="WP_079700553.1">
    <property type="nucleotide sequence ID" value="NZ_FUYR01000001.1"/>
</dbReference>